<organism evidence="1 2">
    <name type="scientific">Alienimonas chondri</name>
    <dbReference type="NCBI Taxonomy" id="2681879"/>
    <lineage>
        <taxon>Bacteria</taxon>
        <taxon>Pseudomonadati</taxon>
        <taxon>Planctomycetota</taxon>
        <taxon>Planctomycetia</taxon>
        <taxon>Planctomycetales</taxon>
        <taxon>Planctomycetaceae</taxon>
        <taxon>Alienimonas</taxon>
    </lineage>
</organism>
<protein>
    <submittedName>
        <fullName evidence="1">Uncharacterized protein</fullName>
    </submittedName>
</protein>
<keyword evidence="2" id="KW-1185">Reference proteome</keyword>
<reference evidence="1 2" key="1">
    <citation type="journal article" date="2020" name="Syst. Appl. Microbiol.">
        <title>Alienimonas chondri sp. nov., a novel planctomycete isolated from the biofilm of the red alga Chondrus crispus.</title>
        <authorList>
            <person name="Vitorino I."/>
            <person name="Albuquerque L."/>
            <person name="Wiegand S."/>
            <person name="Kallscheuer N."/>
            <person name="da Costa M.S."/>
            <person name="Lobo-da-Cunha A."/>
            <person name="Jogler C."/>
            <person name="Lage O.M."/>
        </authorList>
    </citation>
    <scope>NUCLEOTIDE SEQUENCE [LARGE SCALE GENOMIC DNA]</scope>
    <source>
        <strain evidence="1 2">LzC2</strain>
    </source>
</reference>
<gene>
    <name evidence="1" type="ORF">LzC2_11030</name>
</gene>
<dbReference type="EMBL" id="WTPX01000023">
    <property type="protein sequence ID" value="NNJ25041.1"/>
    <property type="molecule type" value="Genomic_DNA"/>
</dbReference>
<sequence length="67" mass="7338">MNAPATLTVELPAALTEWVKAEAARRTVGEEEIVRGAVEAAAERSRRVSTAIQEIVTDNAELYRRLS</sequence>
<name>A0ABX1VC76_9PLAN</name>
<dbReference type="RefSeq" id="WP_171184613.1">
    <property type="nucleotide sequence ID" value="NZ_WTPX01000023.1"/>
</dbReference>
<evidence type="ECO:0000313" key="2">
    <source>
        <dbReference type="Proteomes" id="UP000609651"/>
    </source>
</evidence>
<evidence type="ECO:0000313" key="1">
    <source>
        <dbReference type="EMBL" id="NNJ25041.1"/>
    </source>
</evidence>
<dbReference type="Proteomes" id="UP000609651">
    <property type="component" value="Unassembled WGS sequence"/>
</dbReference>
<proteinExistence type="predicted"/>
<comment type="caution">
    <text evidence="1">The sequence shown here is derived from an EMBL/GenBank/DDBJ whole genome shotgun (WGS) entry which is preliminary data.</text>
</comment>
<accession>A0ABX1VC76</accession>